<dbReference type="EMBL" id="BAAAJX010000010">
    <property type="protein sequence ID" value="GAA1493723.1"/>
    <property type="molecule type" value="Genomic_DNA"/>
</dbReference>
<evidence type="ECO:0000259" key="1">
    <source>
        <dbReference type="Pfam" id="PF00487"/>
    </source>
</evidence>
<protein>
    <recommendedName>
        <fullName evidence="1">Fatty acid desaturase domain-containing protein</fullName>
    </recommendedName>
</protein>
<comment type="caution">
    <text evidence="2">The sequence shown here is derived from an EMBL/GenBank/DDBJ whole genome shotgun (WGS) entry which is preliminary data.</text>
</comment>
<organism evidence="2 3">
    <name type="scientific">Curtobacterium herbarum</name>
    <dbReference type="NCBI Taxonomy" id="150122"/>
    <lineage>
        <taxon>Bacteria</taxon>
        <taxon>Bacillati</taxon>
        <taxon>Actinomycetota</taxon>
        <taxon>Actinomycetes</taxon>
        <taxon>Micrococcales</taxon>
        <taxon>Microbacteriaceae</taxon>
        <taxon>Curtobacterium</taxon>
    </lineage>
</organism>
<dbReference type="Proteomes" id="UP001501742">
    <property type="component" value="Unassembled WGS sequence"/>
</dbReference>
<name>A0ABN1ZEN0_9MICO</name>
<keyword evidence="3" id="KW-1185">Reference proteome</keyword>
<proteinExistence type="predicted"/>
<evidence type="ECO:0000313" key="3">
    <source>
        <dbReference type="Proteomes" id="UP001501742"/>
    </source>
</evidence>
<feature type="domain" description="Fatty acid desaturase" evidence="1">
    <location>
        <begin position="3"/>
        <end position="52"/>
    </location>
</feature>
<reference evidence="2 3" key="1">
    <citation type="journal article" date="2019" name="Int. J. Syst. Evol. Microbiol.">
        <title>The Global Catalogue of Microorganisms (GCM) 10K type strain sequencing project: providing services to taxonomists for standard genome sequencing and annotation.</title>
        <authorList>
            <consortium name="The Broad Institute Genomics Platform"/>
            <consortium name="The Broad Institute Genome Sequencing Center for Infectious Disease"/>
            <person name="Wu L."/>
            <person name="Ma J."/>
        </authorList>
    </citation>
    <scope>NUCLEOTIDE SEQUENCE [LARGE SCALE GENOMIC DNA]</scope>
    <source>
        <strain evidence="2 3">JCM 12140</strain>
    </source>
</reference>
<gene>
    <name evidence="2" type="ORF">GCM10009627_20690</name>
</gene>
<sequence>MTGGVWVDHLLGGLDHQAEHHLAPSTAWPILRCAKALVLEHCEQHEVPYTKTPIFRTFGIIAWCHNRADLAACDLFTCPMVSALRLH</sequence>
<evidence type="ECO:0000313" key="2">
    <source>
        <dbReference type="EMBL" id="GAA1493723.1"/>
    </source>
</evidence>
<dbReference type="InterPro" id="IPR005804">
    <property type="entry name" value="FA_desaturase_dom"/>
</dbReference>
<dbReference type="Pfam" id="PF00487">
    <property type="entry name" value="FA_desaturase"/>
    <property type="match status" value="1"/>
</dbReference>
<accession>A0ABN1ZEN0</accession>